<dbReference type="Proteomes" id="UP000220246">
    <property type="component" value="Unassembled WGS sequence"/>
</dbReference>
<dbReference type="GO" id="GO:0017004">
    <property type="term" value="P:cytochrome complex assembly"/>
    <property type="evidence" value="ECO:0007669"/>
    <property type="project" value="UniProtKB-KW"/>
</dbReference>
<proteinExistence type="predicted"/>
<dbReference type="STRING" id="1219032.GCA_001515545_01418"/>
<dbReference type="NCBIfam" id="TIGR03142">
    <property type="entry name" value="cytochro_ccmI"/>
    <property type="match status" value="1"/>
</dbReference>
<keyword evidence="8" id="KW-1185">Reference proteome</keyword>
<dbReference type="RefSeq" id="WP_066534922.1">
    <property type="nucleotide sequence ID" value="NZ_DALZSI010000003.1"/>
</dbReference>
<dbReference type="Gene3D" id="1.25.40.10">
    <property type="entry name" value="Tetratricopeptide repeat domain"/>
    <property type="match status" value="1"/>
</dbReference>
<dbReference type="InterPro" id="IPR011990">
    <property type="entry name" value="TPR-like_helical_dom_sf"/>
</dbReference>
<organism evidence="7 8">
    <name type="scientific">Comamonas terrigena</name>
    <dbReference type="NCBI Taxonomy" id="32013"/>
    <lineage>
        <taxon>Bacteria</taxon>
        <taxon>Pseudomonadati</taxon>
        <taxon>Pseudomonadota</taxon>
        <taxon>Betaproteobacteria</taxon>
        <taxon>Burkholderiales</taxon>
        <taxon>Comamonadaceae</taxon>
        <taxon>Comamonas</taxon>
    </lineage>
</organism>
<dbReference type="Pfam" id="PF23914">
    <property type="entry name" value="TPR_CcmH_CycH"/>
    <property type="match status" value="1"/>
</dbReference>
<evidence type="ECO:0000259" key="6">
    <source>
        <dbReference type="Pfam" id="PF23914"/>
    </source>
</evidence>
<dbReference type="SUPFAM" id="SSF48452">
    <property type="entry name" value="TPR-like"/>
    <property type="match status" value="1"/>
</dbReference>
<keyword evidence="5" id="KW-1133">Transmembrane helix</keyword>
<dbReference type="GeneID" id="80801216"/>
<name>A0A2A7UV45_COMTR</name>
<protein>
    <submittedName>
        <fullName evidence="7">C-type cytochrome biogenesis protein CcmI</fullName>
    </submittedName>
</protein>
<dbReference type="OrthoDB" id="9776053at2"/>
<evidence type="ECO:0000256" key="1">
    <source>
        <dbReference type="ARBA" id="ARBA00004196"/>
    </source>
</evidence>
<sequence length="296" mass="31852">MNDVQLLWVGVLALILLSLGVLLPALLVEVAPESLPRSDDALRGLYQTQLAELERERAGERLSAADHAQAVDELQARLLAELERRTPAGLRRHSVWLQRGSGLLLAVLVPVGAMLLYTQVGDPQAVVRLGQVQESDHMAREGQVQAMVASLAHKLQEEPQNLPGWLMLARSYETLERYGDAAQAYQQALEEARRSGLDTDTQARLLADQADALASAAGGSLEGEAGAAIAQALRLQPTQAKALALAGSAAVRRGDIALARQHWQALLAQMEPGSDMALRVQDDLLKLEALQAGPDK</sequence>
<feature type="transmembrane region" description="Helical" evidence="5">
    <location>
        <begin position="6"/>
        <end position="28"/>
    </location>
</feature>
<dbReference type="GO" id="GO:0030313">
    <property type="term" value="C:cell envelope"/>
    <property type="evidence" value="ECO:0007669"/>
    <property type="project" value="UniProtKB-SubCell"/>
</dbReference>
<comment type="subcellular location">
    <subcellularLocation>
        <location evidence="1">Cell envelope</location>
    </subcellularLocation>
</comment>
<dbReference type="InterPro" id="IPR017560">
    <property type="entry name" value="Cyt_c_biogenesis_CcmI"/>
</dbReference>
<dbReference type="InterPro" id="IPR051263">
    <property type="entry name" value="C-type_cytochrome_biogenesis"/>
</dbReference>
<feature type="domain" description="Cytochrome c-type biogenesis protein H TPR" evidence="6">
    <location>
        <begin position="133"/>
        <end position="275"/>
    </location>
</feature>
<dbReference type="InterPro" id="IPR056413">
    <property type="entry name" value="TPR_CcmH_CycH"/>
</dbReference>
<evidence type="ECO:0000313" key="8">
    <source>
        <dbReference type="Proteomes" id="UP000220246"/>
    </source>
</evidence>
<keyword evidence="5" id="KW-0472">Membrane</keyword>
<evidence type="ECO:0000256" key="4">
    <source>
        <dbReference type="ARBA" id="ARBA00022803"/>
    </source>
</evidence>
<keyword evidence="3" id="KW-0201">Cytochrome c-type biogenesis</keyword>
<evidence type="ECO:0000256" key="2">
    <source>
        <dbReference type="ARBA" id="ARBA00022737"/>
    </source>
</evidence>
<dbReference type="PANTHER" id="PTHR47870:SF4">
    <property type="entry name" value="CYTOCHROME C-TYPE BIOGENESIS PROTEIN CYCH"/>
    <property type="match status" value="1"/>
</dbReference>
<comment type="caution">
    <text evidence="7">The sequence shown here is derived from an EMBL/GenBank/DDBJ whole genome shotgun (WGS) entry which is preliminary data.</text>
</comment>
<keyword evidence="2" id="KW-0677">Repeat</keyword>
<evidence type="ECO:0000256" key="3">
    <source>
        <dbReference type="ARBA" id="ARBA00022748"/>
    </source>
</evidence>
<dbReference type="GO" id="GO:0005886">
    <property type="term" value="C:plasma membrane"/>
    <property type="evidence" value="ECO:0007669"/>
    <property type="project" value="TreeGrafter"/>
</dbReference>
<evidence type="ECO:0000313" key="7">
    <source>
        <dbReference type="EMBL" id="PEH89117.1"/>
    </source>
</evidence>
<dbReference type="PANTHER" id="PTHR47870">
    <property type="entry name" value="CYTOCHROME C-TYPE BIOGENESIS PROTEIN CCMH"/>
    <property type="match status" value="1"/>
</dbReference>
<keyword evidence="5" id="KW-0812">Transmembrane</keyword>
<evidence type="ECO:0000256" key="5">
    <source>
        <dbReference type="SAM" id="Phobius"/>
    </source>
</evidence>
<keyword evidence="4" id="KW-0802">TPR repeat</keyword>
<dbReference type="AlphaFoldDB" id="A0A2A7UV45"/>
<accession>A0A2A7UV45</accession>
<reference evidence="8" key="1">
    <citation type="submission" date="2017-09" db="EMBL/GenBank/DDBJ databases">
        <title>FDA dAtabase for Regulatory Grade micrObial Sequences (FDA-ARGOS): Supporting development and validation of Infectious Disease Dx tests.</title>
        <authorList>
            <person name="Minogue T."/>
            <person name="Wolcott M."/>
            <person name="Wasieloski L."/>
            <person name="Aguilar W."/>
            <person name="Moore D."/>
            <person name="Tallon L."/>
            <person name="Sadzewicz L."/>
            <person name="Ott S."/>
            <person name="Zhao X."/>
            <person name="Nagaraj S."/>
            <person name="Vavikolanu K."/>
            <person name="Aluvathingal J."/>
            <person name="Nadendla S."/>
            <person name="Sichtig H."/>
        </authorList>
    </citation>
    <scope>NUCLEOTIDE SEQUENCE [LARGE SCALE GENOMIC DNA]</scope>
    <source>
        <strain evidence="8">FDAARGOS_394</strain>
    </source>
</reference>
<dbReference type="EMBL" id="PDEA01000001">
    <property type="protein sequence ID" value="PEH89117.1"/>
    <property type="molecule type" value="Genomic_DNA"/>
</dbReference>
<gene>
    <name evidence="7" type="primary">ccmI</name>
    <name evidence="7" type="ORF">CRM82_11405</name>
</gene>